<keyword evidence="8" id="KW-0353">Hemolymph clotting</keyword>
<evidence type="ECO:0000256" key="9">
    <source>
        <dbReference type="ARBA" id="ARBA00022825"/>
    </source>
</evidence>
<dbReference type="EnsemblMetazoa" id="AFAF001507-RA">
    <property type="protein sequence ID" value="AFAF001507-PA"/>
    <property type="gene ID" value="AFAF001507"/>
</dbReference>
<dbReference type="InterPro" id="IPR001254">
    <property type="entry name" value="Trypsin_dom"/>
</dbReference>
<reference evidence="18" key="2">
    <citation type="submission" date="2020-05" db="UniProtKB">
        <authorList>
            <consortium name="EnsemblMetazoa"/>
        </authorList>
    </citation>
    <scope>IDENTIFICATION</scope>
    <source>
        <strain evidence="18">FAR1</strain>
    </source>
</reference>
<dbReference type="PROSITE" id="PS50240">
    <property type="entry name" value="TRYPSIN_DOM"/>
    <property type="match status" value="1"/>
</dbReference>
<keyword evidence="11" id="KW-1015">Disulfide bond</keyword>
<keyword evidence="12" id="KW-0325">Glycoprotein</keyword>
<dbReference type="CDD" id="cd00190">
    <property type="entry name" value="Tryp_SPc"/>
    <property type="match status" value="1"/>
</dbReference>
<keyword evidence="9" id="KW-0720">Serine protease</keyword>
<dbReference type="Gene3D" id="2.40.10.10">
    <property type="entry name" value="Trypsin-like serine proteases"/>
    <property type="match status" value="2"/>
</dbReference>
<protein>
    <recommendedName>
        <fullName evidence="15">limulus clotting factor C</fullName>
        <ecNumber evidence="15">3.4.21.84</ecNumber>
    </recommendedName>
</protein>
<evidence type="ECO:0000256" key="12">
    <source>
        <dbReference type="ARBA" id="ARBA00023180"/>
    </source>
</evidence>
<dbReference type="InterPro" id="IPR043504">
    <property type="entry name" value="Peptidase_S1_PA_chymotrypsin"/>
</dbReference>
<keyword evidence="7" id="KW-0378">Hydrolase</keyword>
<keyword evidence="5" id="KW-0645">Protease</keyword>
<dbReference type="Proteomes" id="UP000075886">
    <property type="component" value="Unassembled WGS sequence"/>
</dbReference>
<keyword evidence="6 16" id="KW-0732">Signal</keyword>
<evidence type="ECO:0000256" key="13">
    <source>
        <dbReference type="ARBA" id="ARBA00024195"/>
    </source>
</evidence>
<accession>A0A182Q1Z6</accession>
<evidence type="ECO:0000256" key="8">
    <source>
        <dbReference type="ARBA" id="ARBA00022820"/>
    </source>
</evidence>
<evidence type="ECO:0000256" key="6">
    <source>
        <dbReference type="ARBA" id="ARBA00022729"/>
    </source>
</evidence>
<dbReference type="GO" id="GO:0005576">
    <property type="term" value="C:extracellular region"/>
    <property type="evidence" value="ECO:0007669"/>
    <property type="project" value="UniProtKB-SubCell"/>
</dbReference>
<feature type="chain" id="PRO_5008132119" description="limulus clotting factor C" evidence="16">
    <location>
        <begin position="29"/>
        <end position="270"/>
    </location>
</feature>
<evidence type="ECO:0000256" key="10">
    <source>
        <dbReference type="ARBA" id="ARBA00022859"/>
    </source>
</evidence>
<dbReference type="GO" id="GO:0004252">
    <property type="term" value="F:serine-type endopeptidase activity"/>
    <property type="evidence" value="ECO:0007669"/>
    <property type="project" value="InterPro"/>
</dbReference>
<dbReference type="FunFam" id="2.40.10.10:FF:000120">
    <property type="entry name" value="Putative serine protease"/>
    <property type="match status" value="1"/>
</dbReference>
<proteinExistence type="inferred from homology"/>
<dbReference type="EC" id="3.4.21.84" evidence="15"/>
<dbReference type="SUPFAM" id="SSF50494">
    <property type="entry name" value="Trypsin-like serine proteases"/>
    <property type="match status" value="1"/>
</dbReference>
<reference evidence="19" key="1">
    <citation type="submission" date="2014-01" db="EMBL/GenBank/DDBJ databases">
        <title>The Genome Sequence of Anopheles farauti FAR1 (V2).</title>
        <authorList>
            <consortium name="The Broad Institute Genomics Platform"/>
            <person name="Neafsey D.E."/>
            <person name="Besansky N."/>
            <person name="Howell P."/>
            <person name="Walton C."/>
            <person name="Young S.K."/>
            <person name="Zeng Q."/>
            <person name="Gargeya S."/>
            <person name="Fitzgerald M."/>
            <person name="Haas B."/>
            <person name="Abouelleil A."/>
            <person name="Allen A.W."/>
            <person name="Alvarado L."/>
            <person name="Arachchi H.M."/>
            <person name="Berlin A.M."/>
            <person name="Chapman S.B."/>
            <person name="Gainer-Dewar J."/>
            <person name="Goldberg J."/>
            <person name="Griggs A."/>
            <person name="Gujja S."/>
            <person name="Hansen M."/>
            <person name="Howarth C."/>
            <person name="Imamovic A."/>
            <person name="Ireland A."/>
            <person name="Larimer J."/>
            <person name="McCowan C."/>
            <person name="Murphy C."/>
            <person name="Pearson M."/>
            <person name="Poon T.W."/>
            <person name="Priest M."/>
            <person name="Roberts A."/>
            <person name="Saif S."/>
            <person name="Shea T."/>
            <person name="Sisk P."/>
            <person name="Sykes S."/>
            <person name="Wortman J."/>
            <person name="Nusbaum C."/>
            <person name="Birren B."/>
        </authorList>
    </citation>
    <scope>NUCLEOTIDE SEQUENCE [LARGE SCALE GENOMIC DNA]</scope>
    <source>
        <strain evidence="19">FAR1</strain>
    </source>
</reference>
<keyword evidence="19" id="KW-1185">Reference proteome</keyword>
<keyword evidence="10" id="KW-0391">Immunity</keyword>
<evidence type="ECO:0000256" key="11">
    <source>
        <dbReference type="ARBA" id="ARBA00023157"/>
    </source>
</evidence>
<evidence type="ECO:0000256" key="1">
    <source>
        <dbReference type="ARBA" id="ARBA00004613"/>
    </source>
</evidence>
<dbReference type="GO" id="GO:0006508">
    <property type="term" value="P:proteolysis"/>
    <property type="evidence" value="ECO:0007669"/>
    <property type="project" value="UniProtKB-KW"/>
</dbReference>
<evidence type="ECO:0000313" key="18">
    <source>
        <dbReference type="EnsemblMetazoa" id="AFAF001507-PA"/>
    </source>
</evidence>
<evidence type="ECO:0000313" key="19">
    <source>
        <dbReference type="Proteomes" id="UP000075886"/>
    </source>
</evidence>
<dbReference type="InterPro" id="IPR009003">
    <property type="entry name" value="Peptidase_S1_PA"/>
</dbReference>
<evidence type="ECO:0000256" key="4">
    <source>
        <dbReference type="ARBA" id="ARBA00022659"/>
    </source>
</evidence>
<comment type="similarity">
    <text evidence="13">Belongs to the peptidase S1 family. CLIP subfamily.</text>
</comment>
<evidence type="ECO:0000256" key="2">
    <source>
        <dbReference type="ARBA" id="ARBA00022525"/>
    </source>
</evidence>
<keyword evidence="2" id="KW-0964">Secreted</keyword>
<evidence type="ECO:0000256" key="14">
    <source>
        <dbReference type="ARBA" id="ARBA00052079"/>
    </source>
</evidence>
<dbReference type="STRING" id="69004.A0A182Q1Z6"/>
<dbReference type="GO" id="GO:0042381">
    <property type="term" value="P:hemolymph coagulation"/>
    <property type="evidence" value="ECO:0007669"/>
    <property type="project" value="UniProtKB-KW"/>
</dbReference>
<evidence type="ECO:0000256" key="5">
    <source>
        <dbReference type="ARBA" id="ARBA00022670"/>
    </source>
</evidence>
<comment type="catalytic activity">
    <reaction evidence="14">
        <text>Selective cleavage of 103-Arg-|-Ser-104 and 124-Ile-|-Ile-125 bonds in Limulus clotting factor B to form activated factor B. Cleavage of -Pro-Arg-|-Xaa- bonds in synthetic substrates.</text>
        <dbReference type="EC" id="3.4.21.84"/>
    </reaction>
</comment>
<keyword evidence="3" id="KW-0399">Innate immunity</keyword>
<dbReference type="AlphaFoldDB" id="A0A182Q1Z6"/>
<dbReference type="PRINTS" id="PR00722">
    <property type="entry name" value="CHYMOTRYPSIN"/>
</dbReference>
<evidence type="ECO:0000256" key="15">
    <source>
        <dbReference type="ARBA" id="ARBA00066707"/>
    </source>
</evidence>
<evidence type="ECO:0000256" key="3">
    <source>
        <dbReference type="ARBA" id="ARBA00022588"/>
    </source>
</evidence>
<dbReference type="EMBL" id="AXCN02000165">
    <property type="status" value="NOT_ANNOTATED_CDS"/>
    <property type="molecule type" value="Genomic_DNA"/>
</dbReference>
<comment type="subcellular location">
    <subcellularLocation>
        <location evidence="1">Secreted</location>
    </subcellularLocation>
</comment>
<evidence type="ECO:0000259" key="17">
    <source>
        <dbReference type="PROSITE" id="PS50240"/>
    </source>
</evidence>
<feature type="domain" description="Peptidase S1" evidence="17">
    <location>
        <begin position="29"/>
        <end position="269"/>
    </location>
</feature>
<dbReference type="InterPro" id="IPR051487">
    <property type="entry name" value="Ser/Thr_Proteases_Immune/Dev"/>
</dbReference>
<dbReference type="PANTHER" id="PTHR24256">
    <property type="entry name" value="TRYPTASE-RELATED"/>
    <property type="match status" value="1"/>
</dbReference>
<name>A0A182Q1Z6_9DIPT</name>
<dbReference type="Pfam" id="PF00089">
    <property type="entry name" value="Trypsin"/>
    <property type="match status" value="1"/>
</dbReference>
<evidence type="ECO:0000256" key="16">
    <source>
        <dbReference type="SAM" id="SignalP"/>
    </source>
</evidence>
<dbReference type="VEuPathDB" id="VectorBase:AFAF001507"/>
<sequence>MAYGKMSLYRSGLSLLILLMLSFESAQAIVGGEVTDIDEFPWTALIEHEVSDGTFRYGCAGSLITERYVLTAATCVIPMSNQKITRVRLGAWNLNRTREYECFPASIDVDIESTIVHANYNRRSRLHDIALVRLARDVRFSAMIRPIEMSETKSVEGTAVAAGWGRTEHNTVAEKKLKVQLDIVSMEQCAPIYNDSRLELKQSHLCAGGQDGKDTCMGDMGGPLMQERFGKWYLVGIVSFGRAECGQDGFPGVYTNVVEYLDWVKERIIT</sequence>
<evidence type="ECO:0000256" key="7">
    <source>
        <dbReference type="ARBA" id="ARBA00022801"/>
    </source>
</evidence>
<organism evidence="18 19">
    <name type="scientific">Anopheles farauti</name>
    <dbReference type="NCBI Taxonomy" id="69004"/>
    <lineage>
        <taxon>Eukaryota</taxon>
        <taxon>Metazoa</taxon>
        <taxon>Ecdysozoa</taxon>
        <taxon>Arthropoda</taxon>
        <taxon>Hexapoda</taxon>
        <taxon>Insecta</taxon>
        <taxon>Pterygota</taxon>
        <taxon>Neoptera</taxon>
        <taxon>Endopterygota</taxon>
        <taxon>Diptera</taxon>
        <taxon>Nematocera</taxon>
        <taxon>Culicoidea</taxon>
        <taxon>Culicidae</taxon>
        <taxon>Anophelinae</taxon>
        <taxon>Anopheles</taxon>
    </lineage>
</organism>
<dbReference type="SMART" id="SM00020">
    <property type="entry name" value="Tryp_SPc"/>
    <property type="match status" value="1"/>
</dbReference>
<feature type="signal peptide" evidence="16">
    <location>
        <begin position="1"/>
        <end position="28"/>
    </location>
</feature>
<keyword evidence="4" id="KW-0768">Sushi</keyword>
<dbReference type="InterPro" id="IPR001314">
    <property type="entry name" value="Peptidase_S1A"/>
</dbReference>